<dbReference type="Proteomes" id="UP000266273">
    <property type="component" value="Unassembled WGS sequence"/>
</dbReference>
<keyword evidence="2" id="KW-1185">Reference proteome</keyword>
<sequence>MTTLNLEAATNADWRQPFKAIDASGGNLSLTGAKIRMDVRDRGGNDALSLAIGDGLTVTDAAAGEFELEVDREAMAAVAPGLYRFDLLIEIDGLALTAARGTVNIRDGVTAWGG</sequence>
<evidence type="ECO:0000313" key="2">
    <source>
        <dbReference type="Proteomes" id="UP000266273"/>
    </source>
</evidence>
<organism evidence="1 2">
    <name type="scientific">Dichotomicrobium thermohalophilum</name>
    <dbReference type="NCBI Taxonomy" id="933063"/>
    <lineage>
        <taxon>Bacteria</taxon>
        <taxon>Pseudomonadati</taxon>
        <taxon>Pseudomonadota</taxon>
        <taxon>Alphaproteobacteria</taxon>
        <taxon>Hyphomicrobiales</taxon>
        <taxon>Hyphomicrobiaceae</taxon>
        <taxon>Dichotomicrobium</taxon>
    </lineage>
</organism>
<dbReference type="AlphaFoldDB" id="A0A397Q662"/>
<dbReference type="EMBL" id="QXDF01000001">
    <property type="protein sequence ID" value="RIA56756.1"/>
    <property type="molecule type" value="Genomic_DNA"/>
</dbReference>
<accession>A0A397Q662</accession>
<protein>
    <recommendedName>
        <fullName evidence="3">BppU N-terminal domain-containing protein</fullName>
    </recommendedName>
</protein>
<reference evidence="1 2" key="1">
    <citation type="submission" date="2018-08" db="EMBL/GenBank/DDBJ databases">
        <title>Genomic Encyclopedia of Archaeal and Bacterial Type Strains, Phase II (KMG-II): from individual species to whole genera.</title>
        <authorList>
            <person name="Goeker M."/>
        </authorList>
    </citation>
    <scope>NUCLEOTIDE SEQUENCE [LARGE SCALE GENOMIC DNA]</scope>
    <source>
        <strain evidence="1 2">DSM 5002</strain>
    </source>
</reference>
<name>A0A397Q662_9HYPH</name>
<proteinExistence type="predicted"/>
<comment type="caution">
    <text evidence="1">The sequence shown here is derived from an EMBL/GenBank/DDBJ whole genome shotgun (WGS) entry which is preliminary data.</text>
</comment>
<evidence type="ECO:0008006" key="3">
    <source>
        <dbReference type="Google" id="ProtNLM"/>
    </source>
</evidence>
<gene>
    <name evidence="1" type="ORF">BXY53_1866</name>
</gene>
<evidence type="ECO:0000313" key="1">
    <source>
        <dbReference type="EMBL" id="RIA56756.1"/>
    </source>
</evidence>